<dbReference type="InterPro" id="IPR050613">
    <property type="entry name" value="Sec_Metabolite_Reg"/>
</dbReference>
<evidence type="ECO:0000256" key="1">
    <source>
        <dbReference type="ARBA" id="ARBA00004123"/>
    </source>
</evidence>
<keyword evidence="3" id="KW-0539">Nucleus</keyword>
<feature type="compositionally biased region" description="Polar residues" evidence="4">
    <location>
        <begin position="135"/>
        <end position="146"/>
    </location>
</feature>
<proteinExistence type="predicted"/>
<dbReference type="SUPFAM" id="SSF57701">
    <property type="entry name" value="Zn2/Cys6 DNA-binding domain"/>
    <property type="match status" value="1"/>
</dbReference>
<dbReference type="GO" id="GO:0000981">
    <property type="term" value="F:DNA-binding transcription factor activity, RNA polymerase II-specific"/>
    <property type="evidence" value="ECO:0007669"/>
    <property type="project" value="InterPro"/>
</dbReference>
<dbReference type="PROSITE" id="PS50048">
    <property type="entry name" value="ZN2_CY6_FUNGAL_2"/>
    <property type="match status" value="1"/>
</dbReference>
<feature type="region of interest" description="Disordered" evidence="4">
    <location>
        <begin position="651"/>
        <end position="698"/>
    </location>
</feature>
<protein>
    <recommendedName>
        <fullName evidence="5">Zn(2)-C6 fungal-type domain-containing protein</fullName>
    </recommendedName>
</protein>
<dbReference type="PANTHER" id="PTHR31001">
    <property type="entry name" value="UNCHARACTERIZED TRANSCRIPTIONAL REGULATORY PROTEIN"/>
    <property type="match status" value="1"/>
</dbReference>
<dbReference type="GO" id="GO:0006351">
    <property type="term" value="P:DNA-templated transcription"/>
    <property type="evidence" value="ECO:0007669"/>
    <property type="project" value="InterPro"/>
</dbReference>
<dbReference type="PROSITE" id="PS00463">
    <property type="entry name" value="ZN2_CY6_FUNGAL_1"/>
    <property type="match status" value="1"/>
</dbReference>
<reference evidence="6" key="1">
    <citation type="submission" date="2023-04" db="EMBL/GenBank/DDBJ databases">
        <title>Black Yeasts Isolated from many extreme environments.</title>
        <authorList>
            <person name="Coleine C."/>
            <person name="Stajich J.E."/>
            <person name="Selbmann L."/>
        </authorList>
    </citation>
    <scope>NUCLEOTIDE SEQUENCE</scope>
    <source>
        <strain evidence="6">CCFEE 5312</strain>
    </source>
</reference>
<feature type="region of interest" description="Disordered" evidence="4">
    <location>
        <begin position="107"/>
        <end position="152"/>
    </location>
</feature>
<dbReference type="Pfam" id="PF00172">
    <property type="entry name" value="Zn_clus"/>
    <property type="match status" value="1"/>
</dbReference>
<keyword evidence="2" id="KW-0479">Metal-binding</keyword>
<dbReference type="PANTHER" id="PTHR31001:SF85">
    <property type="entry name" value="ZN(II)2CYS6 TRANSCRIPTION FACTOR (EUROFUNG)"/>
    <property type="match status" value="1"/>
</dbReference>
<accession>A0AAJ0DIV5</accession>
<evidence type="ECO:0000256" key="2">
    <source>
        <dbReference type="ARBA" id="ARBA00022723"/>
    </source>
</evidence>
<evidence type="ECO:0000256" key="3">
    <source>
        <dbReference type="ARBA" id="ARBA00023242"/>
    </source>
</evidence>
<dbReference type="EMBL" id="JAWDJX010000030">
    <property type="protein sequence ID" value="KAK3050758.1"/>
    <property type="molecule type" value="Genomic_DNA"/>
</dbReference>
<evidence type="ECO:0000259" key="5">
    <source>
        <dbReference type="PROSITE" id="PS50048"/>
    </source>
</evidence>
<dbReference type="InterPro" id="IPR036864">
    <property type="entry name" value="Zn2-C6_fun-type_DNA-bd_sf"/>
</dbReference>
<dbReference type="InterPro" id="IPR001138">
    <property type="entry name" value="Zn2Cys6_DnaBD"/>
</dbReference>
<evidence type="ECO:0000313" key="6">
    <source>
        <dbReference type="EMBL" id="KAK3050758.1"/>
    </source>
</evidence>
<dbReference type="SMART" id="SM00906">
    <property type="entry name" value="Fungal_trans"/>
    <property type="match status" value="1"/>
</dbReference>
<comment type="caution">
    <text evidence="6">The sequence shown here is derived from an EMBL/GenBank/DDBJ whole genome shotgun (WGS) entry which is preliminary data.</text>
</comment>
<organism evidence="6 7">
    <name type="scientific">Extremus antarcticus</name>
    <dbReference type="NCBI Taxonomy" id="702011"/>
    <lineage>
        <taxon>Eukaryota</taxon>
        <taxon>Fungi</taxon>
        <taxon>Dikarya</taxon>
        <taxon>Ascomycota</taxon>
        <taxon>Pezizomycotina</taxon>
        <taxon>Dothideomycetes</taxon>
        <taxon>Dothideomycetidae</taxon>
        <taxon>Mycosphaerellales</taxon>
        <taxon>Extremaceae</taxon>
        <taxon>Extremus</taxon>
    </lineage>
</organism>
<dbReference type="SMART" id="SM00066">
    <property type="entry name" value="GAL4"/>
    <property type="match status" value="1"/>
</dbReference>
<comment type="subcellular location">
    <subcellularLocation>
        <location evidence="1">Nucleus</location>
    </subcellularLocation>
</comment>
<evidence type="ECO:0000313" key="7">
    <source>
        <dbReference type="Proteomes" id="UP001271007"/>
    </source>
</evidence>
<name>A0AAJ0DIV5_9PEZI</name>
<dbReference type="AlphaFoldDB" id="A0AAJ0DIV5"/>
<dbReference type="Gene3D" id="4.10.240.10">
    <property type="entry name" value="Zn(2)-C6 fungal-type DNA-binding domain"/>
    <property type="match status" value="1"/>
</dbReference>
<feature type="compositionally biased region" description="Polar residues" evidence="4">
    <location>
        <begin position="660"/>
        <end position="684"/>
    </location>
</feature>
<dbReference type="GO" id="GO:0005634">
    <property type="term" value="C:nucleus"/>
    <property type="evidence" value="ECO:0007669"/>
    <property type="project" value="UniProtKB-SubCell"/>
</dbReference>
<keyword evidence="7" id="KW-1185">Reference proteome</keyword>
<dbReference type="GO" id="GO:0008270">
    <property type="term" value="F:zinc ion binding"/>
    <property type="evidence" value="ECO:0007669"/>
    <property type="project" value="InterPro"/>
</dbReference>
<sequence length="772" mass="86072">MSVMSILSSMEQRPIAIAPKRDLATHDDWTNDSAKNGEEASASPCMPYTCLTCARRKVKCDKTSPTCSTCRKARLDCTYQEPAPRKRKRKPVEDVHERLEQYEKILKANGLLPGSGSSKSPNSEEPNSNWPLWLSPSQTPKNNSNPGKLIGKEDKARYIGSTVFKNLGDDLEPSSDEDDDGDEAVQATPQLRASDPLSLAFLSPGSSSVSLLNCHPTYETAMKLWRLYVDNVDPVVKAVHVPTMQNILQRAAAQPSRVPKATEALVFSIYHFAVISITDEESIKIFGEARTSLLAKFEAALRQALVNAQWLRSTNLAVVQAFELFLLSVRSTYDPQSFWILTGVAVRMAQRLGLHRDGNELGLKPFDTQMRRRIFWQLLPLDGLAGQLSGTGICITLDSWTTEPPLNLNDTDIWPDMTQTPEPHTGATDMIFCLARTEMAKIVRTAFSEKGVNEDTAKAITVGEGDESTFQLKDRHLTSLEDAMESKYLRYCDFANPVHMLTMAMARSGINGGRLRIRLPRAKSATDLPEADRKDIWEIANKVLDYHISANSNPHLSRFYWHIKAFFQSEALAWILNELRKDPARYTDENVWAKIETTYSNHMDLAEQKRSLHMAVGRLTLKAWDATQAFRQHNNLPPMPVPAYITNIRSRPHRKDSSIPGASSSNPTPHSLNQKTPSQYQYNPFNPGESPDDLPGPTNVPGMYNAGASGVPTTGASYSFSDLQGNAPLVNNFDFEFNQMVDPNTGSIDWTFWDQLMREPSAVPPSYGFGVG</sequence>
<feature type="domain" description="Zn(2)-C6 fungal-type" evidence="5">
    <location>
        <begin position="49"/>
        <end position="79"/>
    </location>
</feature>
<evidence type="ECO:0000256" key="4">
    <source>
        <dbReference type="SAM" id="MobiDB-lite"/>
    </source>
</evidence>
<dbReference type="Pfam" id="PF04082">
    <property type="entry name" value="Fungal_trans"/>
    <property type="match status" value="1"/>
</dbReference>
<dbReference type="CDD" id="cd12148">
    <property type="entry name" value="fungal_TF_MHR"/>
    <property type="match status" value="1"/>
</dbReference>
<dbReference type="InterPro" id="IPR007219">
    <property type="entry name" value="XnlR_reg_dom"/>
</dbReference>
<dbReference type="CDD" id="cd00067">
    <property type="entry name" value="GAL4"/>
    <property type="match status" value="1"/>
</dbReference>
<dbReference type="GO" id="GO:0003677">
    <property type="term" value="F:DNA binding"/>
    <property type="evidence" value="ECO:0007669"/>
    <property type="project" value="InterPro"/>
</dbReference>
<dbReference type="Proteomes" id="UP001271007">
    <property type="component" value="Unassembled WGS sequence"/>
</dbReference>
<feature type="compositionally biased region" description="Low complexity" evidence="4">
    <location>
        <begin position="109"/>
        <end position="132"/>
    </location>
</feature>
<gene>
    <name evidence="6" type="ORF">LTR09_008124</name>
</gene>